<feature type="domain" description="Death" evidence="2">
    <location>
        <begin position="471"/>
        <end position="553"/>
    </location>
</feature>
<evidence type="ECO:0000256" key="1">
    <source>
        <dbReference type="SAM" id="MobiDB-lite"/>
    </source>
</evidence>
<dbReference type="InterPro" id="IPR000488">
    <property type="entry name" value="Death_dom"/>
</dbReference>
<dbReference type="PROSITE" id="PS50017">
    <property type="entry name" value="DEATH_DOMAIN"/>
    <property type="match status" value="1"/>
</dbReference>
<evidence type="ECO:0000313" key="4">
    <source>
        <dbReference type="Proteomes" id="UP001208570"/>
    </source>
</evidence>
<dbReference type="GO" id="GO:0007165">
    <property type="term" value="P:signal transduction"/>
    <property type="evidence" value="ECO:0007669"/>
    <property type="project" value="InterPro"/>
</dbReference>
<feature type="compositionally biased region" description="Polar residues" evidence="1">
    <location>
        <begin position="327"/>
        <end position="355"/>
    </location>
</feature>
<dbReference type="AlphaFoldDB" id="A0AAD9N1U0"/>
<name>A0AAD9N1U0_9ANNE</name>
<dbReference type="Proteomes" id="UP001208570">
    <property type="component" value="Unassembled WGS sequence"/>
</dbReference>
<reference evidence="3" key="1">
    <citation type="journal article" date="2023" name="Mol. Biol. Evol.">
        <title>Third-Generation Sequencing Reveals the Adaptive Role of the Epigenome in Three Deep-Sea Polychaetes.</title>
        <authorList>
            <person name="Perez M."/>
            <person name="Aroh O."/>
            <person name="Sun Y."/>
            <person name="Lan Y."/>
            <person name="Juniper S.K."/>
            <person name="Young C.R."/>
            <person name="Angers B."/>
            <person name="Qian P.Y."/>
        </authorList>
    </citation>
    <scope>NUCLEOTIDE SEQUENCE</scope>
    <source>
        <strain evidence="3">P08H-3</strain>
    </source>
</reference>
<protein>
    <recommendedName>
        <fullName evidence="2">Death domain-containing protein</fullName>
    </recommendedName>
</protein>
<organism evidence="3 4">
    <name type="scientific">Paralvinella palmiformis</name>
    <dbReference type="NCBI Taxonomy" id="53620"/>
    <lineage>
        <taxon>Eukaryota</taxon>
        <taxon>Metazoa</taxon>
        <taxon>Spiralia</taxon>
        <taxon>Lophotrochozoa</taxon>
        <taxon>Annelida</taxon>
        <taxon>Polychaeta</taxon>
        <taxon>Sedentaria</taxon>
        <taxon>Canalipalpata</taxon>
        <taxon>Terebellida</taxon>
        <taxon>Terebelliformia</taxon>
        <taxon>Alvinellidae</taxon>
        <taxon>Paralvinella</taxon>
    </lineage>
</organism>
<sequence>MVRSVSRASRLVRHYTCLSKKSRHSGFSPLKKRPEFEFTVFFNGKIRAVKSQRFTRKINQEIFHLGEALCFAQYSDLRTTHPLKMEKRRFLVFSNITSEGYPRSYQLDFYKNEIKYKDKSPCHHERLNEKSFCGLVHGTKNGESSDWYVAMMFTTFTIIITLEGSDKKKTESLVRKYKTLFQNMFGNYKYCRIKFENCPQNEKKNFMKESTGYTLLTVTSNRISICSETFFHVCLYSWLHTNVRIEFESPRIRLNVYGEDNHPGIYIFHSRNCLVLKESLSLISDLDIYTPELPWQMSLSSSDEIPSQSSLSNTISSQHGSILTRPKQVTTETSSLSENQLDTSGYTKDTHVTTKQSTNDSDLEFSFDLNDYISKNRKSVMQVLKSDIMDQTYSSMSCLSLQRVIFEESNQTRQFSTLNMFYDVCERFCFWMSQRSPGLDTLNLNQLVRFKLCTRLYGPSYLIDGHYKEYWEVLAEDIGVCTSAIQLIRIGVKGFFLPYPAAEIVIRHWQFMYNRYDSSGPSGKCPVPCTTEELKKILNKLNRLDLVELITSS</sequence>
<proteinExistence type="predicted"/>
<evidence type="ECO:0000313" key="3">
    <source>
        <dbReference type="EMBL" id="KAK2151931.1"/>
    </source>
</evidence>
<evidence type="ECO:0000259" key="2">
    <source>
        <dbReference type="PROSITE" id="PS50017"/>
    </source>
</evidence>
<accession>A0AAD9N1U0</accession>
<feature type="region of interest" description="Disordered" evidence="1">
    <location>
        <begin position="306"/>
        <end position="355"/>
    </location>
</feature>
<gene>
    <name evidence="3" type="ORF">LSH36_345g01066</name>
</gene>
<feature type="compositionally biased region" description="Low complexity" evidence="1">
    <location>
        <begin position="307"/>
        <end position="317"/>
    </location>
</feature>
<keyword evidence="4" id="KW-1185">Reference proteome</keyword>
<comment type="caution">
    <text evidence="3">The sequence shown here is derived from an EMBL/GenBank/DDBJ whole genome shotgun (WGS) entry which is preliminary data.</text>
</comment>
<dbReference type="EMBL" id="JAODUP010000345">
    <property type="protein sequence ID" value="KAK2151931.1"/>
    <property type="molecule type" value="Genomic_DNA"/>
</dbReference>